<dbReference type="VEuPathDB" id="MicrosporidiaDB:HERIO_578"/>
<evidence type="ECO:0000313" key="3">
    <source>
        <dbReference type="Proteomes" id="UP000192356"/>
    </source>
</evidence>
<keyword evidence="1" id="KW-0812">Transmembrane</keyword>
<evidence type="ECO:0000313" key="2">
    <source>
        <dbReference type="EMBL" id="ORD97566.1"/>
    </source>
</evidence>
<dbReference type="AlphaFoldDB" id="A0A1X0QCQ7"/>
<sequence>MIKKERQSILSKCLEYVFCCGKSTKREDTVPPIVENDINPKKTDHNEQKKVHQCLSYSITFQIIFSIIYILQWLVFLWI</sequence>
<evidence type="ECO:0000256" key="1">
    <source>
        <dbReference type="SAM" id="Phobius"/>
    </source>
</evidence>
<comment type="caution">
    <text evidence="2">The sequence shown here is derived from an EMBL/GenBank/DDBJ whole genome shotgun (WGS) entry which is preliminary data.</text>
</comment>
<organism evidence="2 3">
    <name type="scientific">Hepatospora eriocheir</name>
    <dbReference type="NCBI Taxonomy" id="1081669"/>
    <lineage>
        <taxon>Eukaryota</taxon>
        <taxon>Fungi</taxon>
        <taxon>Fungi incertae sedis</taxon>
        <taxon>Microsporidia</taxon>
        <taxon>Hepatosporidae</taxon>
        <taxon>Hepatospora</taxon>
    </lineage>
</organism>
<dbReference type="Proteomes" id="UP000192356">
    <property type="component" value="Unassembled WGS sequence"/>
</dbReference>
<accession>A0A1X0QCQ7</accession>
<dbReference type="EMBL" id="LVKB01000018">
    <property type="protein sequence ID" value="ORD97566.1"/>
    <property type="molecule type" value="Genomic_DNA"/>
</dbReference>
<keyword evidence="1" id="KW-1133">Transmembrane helix</keyword>
<proteinExistence type="predicted"/>
<gene>
    <name evidence="2" type="ORF">HERIO_578</name>
</gene>
<name>A0A1X0QCQ7_9MICR</name>
<reference evidence="2 3" key="1">
    <citation type="journal article" date="2017" name="Environ. Microbiol.">
        <title>Decay of the glycolytic pathway and adaptation to intranuclear parasitism within Enterocytozoonidae microsporidia.</title>
        <authorList>
            <person name="Wiredu Boakye D."/>
            <person name="Jaroenlak P."/>
            <person name="Prachumwat A."/>
            <person name="Williams T.A."/>
            <person name="Bateman K.S."/>
            <person name="Itsathitphaisarn O."/>
            <person name="Sritunyalucksana K."/>
            <person name="Paszkiewicz K.H."/>
            <person name="Moore K.A."/>
            <person name="Stentiford G.D."/>
            <person name="Williams B.A."/>
        </authorList>
    </citation>
    <scope>NUCLEOTIDE SEQUENCE [LARGE SCALE GENOMIC DNA]</scope>
    <source>
        <strain evidence="2 3">GB1</strain>
    </source>
</reference>
<protein>
    <submittedName>
        <fullName evidence="2">Uncharacterized protein</fullName>
    </submittedName>
</protein>
<keyword evidence="1" id="KW-0472">Membrane</keyword>
<feature type="transmembrane region" description="Helical" evidence="1">
    <location>
        <begin position="55"/>
        <end position="78"/>
    </location>
</feature>
<keyword evidence="3" id="KW-1185">Reference proteome</keyword>